<evidence type="ECO:0000313" key="6">
    <source>
        <dbReference type="Proteomes" id="UP000199582"/>
    </source>
</evidence>
<evidence type="ECO:0000256" key="1">
    <source>
        <dbReference type="ARBA" id="ARBA00006739"/>
    </source>
</evidence>
<keyword evidence="2" id="KW-0328">Glycosyltransferase</keyword>
<organism evidence="5 6">
    <name type="scientific">Roseovarius azorensis</name>
    <dbReference type="NCBI Taxonomy" id="1287727"/>
    <lineage>
        <taxon>Bacteria</taxon>
        <taxon>Pseudomonadati</taxon>
        <taxon>Pseudomonadota</taxon>
        <taxon>Alphaproteobacteria</taxon>
        <taxon>Rhodobacterales</taxon>
        <taxon>Roseobacteraceae</taxon>
        <taxon>Roseovarius</taxon>
    </lineage>
</organism>
<proteinExistence type="inferred from homology"/>
<dbReference type="PANTHER" id="PTHR43179">
    <property type="entry name" value="RHAMNOSYLTRANSFERASE WBBL"/>
    <property type="match status" value="1"/>
</dbReference>
<protein>
    <submittedName>
        <fullName evidence="5">Succinoglycan biosynthesis protein ExoM</fullName>
    </submittedName>
</protein>
<dbReference type="Gene3D" id="3.90.550.10">
    <property type="entry name" value="Spore Coat Polysaccharide Biosynthesis Protein SpsA, Chain A"/>
    <property type="match status" value="1"/>
</dbReference>
<dbReference type="InterPro" id="IPR001173">
    <property type="entry name" value="Glyco_trans_2-like"/>
</dbReference>
<dbReference type="RefSeq" id="WP_093033208.1">
    <property type="nucleotide sequence ID" value="NZ_FOAG01000002.1"/>
</dbReference>
<reference evidence="5 6" key="1">
    <citation type="submission" date="2016-10" db="EMBL/GenBank/DDBJ databases">
        <authorList>
            <person name="de Groot N.N."/>
        </authorList>
    </citation>
    <scope>NUCLEOTIDE SEQUENCE [LARGE SCALE GENOMIC DNA]</scope>
    <source>
        <strain evidence="5 6">DSM 100674</strain>
    </source>
</reference>
<dbReference type="CDD" id="cd00761">
    <property type="entry name" value="Glyco_tranf_GTA_type"/>
    <property type="match status" value="1"/>
</dbReference>
<dbReference type="Pfam" id="PF00535">
    <property type="entry name" value="Glycos_transf_2"/>
    <property type="match status" value="1"/>
</dbReference>
<dbReference type="EMBL" id="FOAG01000002">
    <property type="protein sequence ID" value="SEK87519.1"/>
    <property type="molecule type" value="Genomic_DNA"/>
</dbReference>
<dbReference type="PANTHER" id="PTHR43179:SF12">
    <property type="entry name" value="GALACTOFURANOSYLTRANSFERASE GLFT2"/>
    <property type="match status" value="1"/>
</dbReference>
<dbReference type="InterPro" id="IPR029044">
    <property type="entry name" value="Nucleotide-diphossugar_trans"/>
</dbReference>
<keyword evidence="6" id="KW-1185">Reference proteome</keyword>
<evidence type="ECO:0000313" key="5">
    <source>
        <dbReference type="EMBL" id="SEK87519.1"/>
    </source>
</evidence>
<dbReference type="GO" id="GO:0016757">
    <property type="term" value="F:glycosyltransferase activity"/>
    <property type="evidence" value="ECO:0007669"/>
    <property type="project" value="UniProtKB-KW"/>
</dbReference>
<gene>
    <name evidence="5" type="ORF">SAMN05443999_102447</name>
</gene>
<dbReference type="SUPFAM" id="SSF53448">
    <property type="entry name" value="Nucleotide-diphospho-sugar transferases"/>
    <property type="match status" value="1"/>
</dbReference>
<dbReference type="AlphaFoldDB" id="A0A1H7KL37"/>
<evidence type="ECO:0000256" key="2">
    <source>
        <dbReference type="ARBA" id="ARBA00022676"/>
    </source>
</evidence>
<dbReference type="Proteomes" id="UP000199582">
    <property type="component" value="Unassembled WGS sequence"/>
</dbReference>
<accession>A0A1H7KL37</accession>
<comment type="similarity">
    <text evidence="1">Belongs to the glycosyltransferase 2 family.</text>
</comment>
<evidence type="ECO:0000256" key="3">
    <source>
        <dbReference type="ARBA" id="ARBA00022679"/>
    </source>
</evidence>
<sequence>MTPPINDCIEVCVCTYRRPQLRITLETLAALRAPDGFTLSVLVIDNDATPSARPLVDSIAETFPLPLRHVHCPEGNISIARNGALDHCRARYLAFIDDDEIASPDWLCALVEELRHTNADVVLGPVDAVYDETAPSWMRNLAIHSTRPVWVRGIIRAGYTCNVIIDRQAPAVRGRRFDPALGKTGGEDSLFFTEIQEAGGRIGYSERALVLEDVTPERLAYSWLLRRRLRMGQTHGRLLRRKIGTGRFLGNLAAALAKATYCFGAAVLGGYDTTRRNAALLRGALHIGVLMGLTGMRELELYGAGQPHRAKS</sequence>
<dbReference type="OrthoDB" id="6116224at2"/>
<dbReference type="STRING" id="1287727.SAMN05443999_102447"/>
<keyword evidence="3" id="KW-0808">Transferase</keyword>
<name>A0A1H7KL37_9RHOB</name>
<evidence type="ECO:0000259" key="4">
    <source>
        <dbReference type="Pfam" id="PF00535"/>
    </source>
</evidence>
<feature type="domain" description="Glycosyltransferase 2-like" evidence="4">
    <location>
        <begin position="11"/>
        <end position="156"/>
    </location>
</feature>